<keyword evidence="2" id="KW-1185">Reference proteome</keyword>
<reference evidence="1 2" key="1">
    <citation type="submission" date="2013-05" db="EMBL/GenBank/DDBJ databases">
        <title>Genome sequence of Streptomyces sparsogenes DSM 40356.</title>
        <authorList>
            <person name="Coyne S."/>
            <person name="Seebeck F.P."/>
        </authorList>
    </citation>
    <scope>NUCLEOTIDE SEQUENCE [LARGE SCALE GENOMIC DNA]</scope>
    <source>
        <strain evidence="1 2">DSM 40356</strain>
    </source>
</reference>
<dbReference type="Proteomes" id="UP000186168">
    <property type="component" value="Unassembled WGS sequence"/>
</dbReference>
<dbReference type="AlphaFoldDB" id="A0A1R1S881"/>
<gene>
    <name evidence="1" type="ORF">SPAR_36656</name>
</gene>
<protein>
    <submittedName>
        <fullName evidence="1">Uncharacterized protein</fullName>
    </submittedName>
</protein>
<organism evidence="1 2">
    <name type="scientific">Streptomyces sparsogenes DSM 40356</name>
    <dbReference type="NCBI Taxonomy" id="1331668"/>
    <lineage>
        <taxon>Bacteria</taxon>
        <taxon>Bacillati</taxon>
        <taxon>Actinomycetota</taxon>
        <taxon>Actinomycetes</taxon>
        <taxon>Kitasatosporales</taxon>
        <taxon>Streptomycetaceae</taxon>
        <taxon>Streptomyces</taxon>
    </lineage>
</organism>
<comment type="caution">
    <text evidence="1">The sequence shown here is derived from an EMBL/GenBank/DDBJ whole genome shotgun (WGS) entry which is preliminary data.</text>
</comment>
<dbReference type="GeneID" id="96746646"/>
<accession>A0A1R1S881</accession>
<dbReference type="RefSeq" id="WP_065966566.1">
    <property type="nucleotide sequence ID" value="NZ_ASQP01000469.1"/>
</dbReference>
<sequence length="65" mass="7366">MKINRSLLPEDQPITGDEFIRIHNIVDNATLARLAAEHHDDADHDDCFQPHRTADGYVDCDGRPL</sequence>
<proteinExistence type="predicted"/>
<name>A0A1R1S881_9ACTN</name>
<dbReference type="STRING" id="67365.GCA_001704635_01708"/>
<evidence type="ECO:0000313" key="2">
    <source>
        <dbReference type="Proteomes" id="UP000186168"/>
    </source>
</evidence>
<dbReference type="EMBL" id="ASQP01000469">
    <property type="protein sequence ID" value="OMI34433.1"/>
    <property type="molecule type" value="Genomic_DNA"/>
</dbReference>
<evidence type="ECO:0000313" key="1">
    <source>
        <dbReference type="EMBL" id="OMI34433.1"/>
    </source>
</evidence>